<dbReference type="InterPro" id="IPR051675">
    <property type="entry name" value="Endo/Exo/Phosphatase_dom_1"/>
</dbReference>
<feature type="coiled-coil region" evidence="1">
    <location>
        <begin position="42"/>
        <end position="69"/>
    </location>
</feature>
<dbReference type="GO" id="GO:0006281">
    <property type="term" value="P:DNA repair"/>
    <property type="evidence" value="ECO:0007669"/>
    <property type="project" value="InterPro"/>
</dbReference>
<comment type="caution">
    <text evidence="5">The sequence shown here is derived from an EMBL/GenBank/DDBJ whole genome shotgun (WGS) entry which is preliminary data.</text>
</comment>
<dbReference type="PANTHER" id="PTHR21180:SF32">
    <property type="entry name" value="ENDONUCLEASE_EXONUCLEASE_PHOSPHATASE FAMILY DOMAIN-CONTAINING PROTEIN 1"/>
    <property type="match status" value="1"/>
</dbReference>
<dbReference type="GO" id="GO:0015628">
    <property type="term" value="P:protein secretion by the type II secretion system"/>
    <property type="evidence" value="ECO:0007669"/>
    <property type="project" value="TreeGrafter"/>
</dbReference>
<dbReference type="PANTHER" id="PTHR21180">
    <property type="entry name" value="ENDONUCLEASE/EXONUCLEASE/PHOSPHATASE FAMILY DOMAIN-CONTAINING PROTEIN 1"/>
    <property type="match status" value="1"/>
</dbReference>
<dbReference type="SUPFAM" id="SSF47781">
    <property type="entry name" value="RuvA domain 2-like"/>
    <property type="match status" value="1"/>
</dbReference>
<evidence type="ECO:0000256" key="1">
    <source>
        <dbReference type="SAM" id="Coils"/>
    </source>
</evidence>
<dbReference type="GO" id="GO:0015627">
    <property type="term" value="C:type II protein secretion system complex"/>
    <property type="evidence" value="ECO:0007669"/>
    <property type="project" value="TreeGrafter"/>
</dbReference>
<evidence type="ECO:0000259" key="4">
    <source>
        <dbReference type="SMART" id="SM00278"/>
    </source>
</evidence>
<dbReference type="Proteomes" id="UP000034316">
    <property type="component" value="Unassembled WGS sequence"/>
</dbReference>
<organism evidence="5 6">
    <name type="scientific">Berkelbacteria bacterium GW2011_GWA2_35_9</name>
    <dbReference type="NCBI Taxonomy" id="1618333"/>
    <lineage>
        <taxon>Bacteria</taxon>
        <taxon>Candidatus Berkelbacteria</taxon>
    </lineage>
</organism>
<feature type="region of interest" description="Disordered" evidence="2">
    <location>
        <begin position="81"/>
        <end position="103"/>
    </location>
</feature>
<feature type="domain" description="Helix-hairpin-helix DNA-binding motif class 1" evidence="4">
    <location>
        <begin position="120"/>
        <end position="139"/>
    </location>
</feature>
<sequence>MNKNSFKNIINNLEKYQTLIGTLLMVSILVASAIMLVLNFQSEKNNDNSNELAQKVANLEQEQININNKINQIIDSLNQNKTSTNDTSGTVKGASTSSKSAQNNSAASTGLININSASLSQLDSLSGIGPIYAQRIIDYRFANGGFKSIEDIKNVKGIGDKTFEKFKSNITI</sequence>
<dbReference type="STRING" id="1618333.UR93_C0003G0011"/>
<dbReference type="Gene3D" id="1.10.150.280">
    <property type="entry name" value="AF1531-like domain"/>
    <property type="match status" value="1"/>
</dbReference>
<dbReference type="InterPro" id="IPR003583">
    <property type="entry name" value="Hlx-hairpin-Hlx_DNA-bd_motif"/>
</dbReference>
<name>A0A0G0D4B7_9BACT</name>
<keyword evidence="3" id="KW-1133">Transmembrane helix</keyword>
<dbReference type="SMART" id="SM00278">
    <property type="entry name" value="HhH1"/>
    <property type="match status" value="2"/>
</dbReference>
<feature type="transmembrane region" description="Helical" evidence="3">
    <location>
        <begin position="20"/>
        <end position="40"/>
    </location>
</feature>
<proteinExistence type="predicted"/>
<dbReference type="AlphaFoldDB" id="A0A0G0D4B7"/>
<feature type="compositionally biased region" description="Low complexity" evidence="2">
    <location>
        <begin position="94"/>
        <end position="103"/>
    </location>
</feature>
<dbReference type="EMBL" id="LBRB01000003">
    <property type="protein sequence ID" value="KKP89074.1"/>
    <property type="molecule type" value="Genomic_DNA"/>
</dbReference>
<evidence type="ECO:0000256" key="2">
    <source>
        <dbReference type="SAM" id="MobiDB-lite"/>
    </source>
</evidence>
<keyword evidence="1" id="KW-0175">Coiled coil</keyword>
<feature type="compositionally biased region" description="Polar residues" evidence="2">
    <location>
        <begin position="81"/>
        <end position="90"/>
    </location>
</feature>
<dbReference type="Pfam" id="PF12836">
    <property type="entry name" value="HHH_3"/>
    <property type="match status" value="1"/>
</dbReference>
<dbReference type="PATRIC" id="fig|1618333.3.peg.158"/>
<keyword evidence="3" id="KW-0472">Membrane</keyword>
<protein>
    <submittedName>
        <fullName evidence="5">ComEA protein</fullName>
    </submittedName>
</protein>
<dbReference type="InterPro" id="IPR004509">
    <property type="entry name" value="Competence_ComEA_HhH"/>
</dbReference>
<feature type="domain" description="Helix-hairpin-helix DNA-binding motif class 1" evidence="4">
    <location>
        <begin position="150"/>
        <end position="169"/>
    </location>
</feature>
<reference evidence="5 6" key="1">
    <citation type="journal article" date="2015" name="Nature">
        <title>rRNA introns, odd ribosomes, and small enigmatic genomes across a large radiation of phyla.</title>
        <authorList>
            <person name="Brown C.T."/>
            <person name="Hug L.A."/>
            <person name="Thomas B.C."/>
            <person name="Sharon I."/>
            <person name="Castelle C.J."/>
            <person name="Singh A."/>
            <person name="Wilkins M.J."/>
            <person name="Williams K.H."/>
            <person name="Banfield J.F."/>
        </authorList>
    </citation>
    <scope>NUCLEOTIDE SEQUENCE [LARGE SCALE GENOMIC DNA]</scope>
</reference>
<gene>
    <name evidence="5" type="ORF">UR93_C0003G0011</name>
</gene>
<keyword evidence="3" id="KW-0812">Transmembrane</keyword>
<evidence type="ECO:0000313" key="5">
    <source>
        <dbReference type="EMBL" id="KKP89074.1"/>
    </source>
</evidence>
<evidence type="ECO:0000256" key="3">
    <source>
        <dbReference type="SAM" id="Phobius"/>
    </source>
</evidence>
<accession>A0A0G0D4B7</accession>
<dbReference type="InterPro" id="IPR010994">
    <property type="entry name" value="RuvA_2-like"/>
</dbReference>
<evidence type="ECO:0000313" key="6">
    <source>
        <dbReference type="Proteomes" id="UP000034316"/>
    </source>
</evidence>
<dbReference type="GO" id="GO:0003677">
    <property type="term" value="F:DNA binding"/>
    <property type="evidence" value="ECO:0007669"/>
    <property type="project" value="InterPro"/>
</dbReference>
<dbReference type="NCBIfam" id="TIGR00426">
    <property type="entry name" value="competence protein ComEA helix-hairpin-helix repeat region"/>
    <property type="match status" value="1"/>
</dbReference>